<sequence length="114" mass="13378">MIKEYIRNCAWGISCDAKWEKLSPTQDINVKFCDSCQREVHRCKDESQIVLNIKLNRSISFSDEAVKKMNMDDGTPANREYFRKNHLQKQQPPVRPAQNFTPDLDEGWDDDIPF</sequence>
<evidence type="ECO:0000256" key="1">
    <source>
        <dbReference type="SAM" id="MobiDB-lite"/>
    </source>
</evidence>
<comment type="caution">
    <text evidence="2">The sequence shown here is derived from an EMBL/GenBank/DDBJ whole genome shotgun (WGS) entry which is preliminary data.</text>
</comment>
<accession>A0ABT2P1M9</accession>
<organism evidence="2 3">
    <name type="scientific">Shewanella phaeophyticola</name>
    <dbReference type="NCBI Taxonomy" id="2978345"/>
    <lineage>
        <taxon>Bacteria</taxon>
        <taxon>Pseudomonadati</taxon>
        <taxon>Pseudomonadota</taxon>
        <taxon>Gammaproteobacteria</taxon>
        <taxon>Alteromonadales</taxon>
        <taxon>Shewanellaceae</taxon>
        <taxon>Shewanella</taxon>
    </lineage>
</organism>
<dbReference type="EMBL" id="JAODOQ010000001">
    <property type="protein sequence ID" value="MCT8986552.1"/>
    <property type="molecule type" value="Genomic_DNA"/>
</dbReference>
<reference evidence="2" key="1">
    <citation type="submission" date="2022-09" db="EMBL/GenBank/DDBJ databases">
        <title>Shewanella sp. KJ10-1 sp.nov, isolated from marine algae.</title>
        <authorList>
            <person name="Butt M."/>
            <person name="Lee J.K."/>
            <person name="Kim J.M."/>
            <person name="Choi D.G."/>
        </authorList>
    </citation>
    <scope>NUCLEOTIDE SEQUENCE</scope>
    <source>
        <strain evidence="2">KJ10-1</strain>
    </source>
</reference>
<dbReference type="RefSeq" id="WP_261732942.1">
    <property type="nucleotide sequence ID" value="NZ_JAODOQ010000001.1"/>
</dbReference>
<evidence type="ECO:0000313" key="3">
    <source>
        <dbReference type="Proteomes" id="UP001431192"/>
    </source>
</evidence>
<name>A0ABT2P1M9_9GAMM</name>
<protein>
    <submittedName>
        <fullName evidence="2">Uncharacterized protein</fullName>
    </submittedName>
</protein>
<keyword evidence="3" id="KW-1185">Reference proteome</keyword>
<proteinExistence type="predicted"/>
<dbReference type="Proteomes" id="UP001431192">
    <property type="component" value="Unassembled WGS sequence"/>
</dbReference>
<feature type="compositionally biased region" description="Acidic residues" evidence="1">
    <location>
        <begin position="103"/>
        <end position="114"/>
    </location>
</feature>
<evidence type="ECO:0000313" key="2">
    <source>
        <dbReference type="EMBL" id="MCT8986552.1"/>
    </source>
</evidence>
<feature type="region of interest" description="Disordered" evidence="1">
    <location>
        <begin position="85"/>
        <end position="114"/>
    </location>
</feature>
<gene>
    <name evidence="2" type="ORF">N4T56_08740</name>
</gene>